<evidence type="ECO:0000259" key="3">
    <source>
        <dbReference type="PROSITE" id="PS50853"/>
    </source>
</evidence>
<protein>
    <submittedName>
        <fullName evidence="4">T9SS type A sorting domain-containing protein</fullName>
    </submittedName>
</protein>
<evidence type="ECO:0000256" key="2">
    <source>
        <dbReference type="SAM" id="SignalP"/>
    </source>
</evidence>
<reference evidence="4 5" key="1">
    <citation type="submission" date="2020-01" db="EMBL/GenBank/DDBJ databases">
        <title>Leptobacterium flavescens.</title>
        <authorList>
            <person name="Wang G."/>
        </authorList>
    </citation>
    <scope>NUCLEOTIDE SEQUENCE [LARGE SCALE GENOMIC DNA]</scope>
    <source>
        <strain evidence="4 5">KCTC 22160</strain>
    </source>
</reference>
<dbReference type="Gene3D" id="2.60.120.260">
    <property type="entry name" value="Galactose-binding domain-like"/>
    <property type="match status" value="1"/>
</dbReference>
<keyword evidence="1 2" id="KW-0732">Signal</keyword>
<organism evidence="4 5">
    <name type="scientific">Leptobacterium flavescens</name>
    <dbReference type="NCBI Taxonomy" id="472055"/>
    <lineage>
        <taxon>Bacteria</taxon>
        <taxon>Pseudomonadati</taxon>
        <taxon>Bacteroidota</taxon>
        <taxon>Flavobacteriia</taxon>
        <taxon>Flavobacteriales</taxon>
        <taxon>Flavobacteriaceae</taxon>
        <taxon>Leptobacterium</taxon>
    </lineage>
</organism>
<feature type="signal peptide" evidence="2">
    <location>
        <begin position="1"/>
        <end position="19"/>
    </location>
</feature>
<dbReference type="AlphaFoldDB" id="A0A6P0UU94"/>
<dbReference type="EMBL" id="JAABOO010000002">
    <property type="protein sequence ID" value="NER13996.1"/>
    <property type="molecule type" value="Genomic_DNA"/>
</dbReference>
<dbReference type="Pfam" id="PF18962">
    <property type="entry name" value="Por_Secre_tail"/>
    <property type="match status" value="1"/>
</dbReference>
<dbReference type="NCBIfam" id="TIGR04183">
    <property type="entry name" value="Por_Secre_tail"/>
    <property type="match status" value="1"/>
</dbReference>
<dbReference type="InterPro" id="IPR013783">
    <property type="entry name" value="Ig-like_fold"/>
</dbReference>
<feature type="domain" description="Fibronectin type-III" evidence="3">
    <location>
        <begin position="168"/>
        <end position="257"/>
    </location>
</feature>
<dbReference type="SUPFAM" id="SSF49265">
    <property type="entry name" value="Fibronectin type III"/>
    <property type="match status" value="1"/>
</dbReference>
<evidence type="ECO:0000256" key="1">
    <source>
        <dbReference type="ARBA" id="ARBA00022729"/>
    </source>
</evidence>
<dbReference type="InterPro" id="IPR008979">
    <property type="entry name" value="Galactose-bd-like_sf"/>
</dbReference>
<dbReference type="PROSITE" id="PS50853">
    <property type="entry name" value="FN3"/>
    <property type="match status" value="1"/>
</dbReference>
<dbReference type="InterPro" id="IPR026444">
    <property type="entry name" value="Secre_tail"/>
</dbReference>
<proteinExistence type="predicted"/>
<name>A0A6P0UU94_9FLAO</name>
<comment type="caution">
    <text evidence="4">The sequence shown here is derived from an EMBL/GenBank/DDBJ whole genome shotgun (WGS) entry which is preliminary data.</text>
</comment>
<sequence length="388" mass="42088">MKFRTLLFLTLLFITGVSAQNLHTDSNAASIDNEADATTGWFGLANLASDSSDPFDGEFALRASSSATNGRNINYSFNAEIGTTYVISIWAREGEQSFEPAFANWSGLDGFTNPTLIVGTEWQEYTFVVTATSENPLIGVFTSPSVGGAEGDTVFIDRVSITPQDNEAPSAVIDLSASNTTATSTDLSWSASTDDVGVTDYEVFQDGESIGMTGGATNFDVTGLDPETSYDFTVLAQDASGKVSDISNVLTVTTEAEEDNSCGPGRVAICYRGQTYCVPKFLAWFYVRYGASLGACDDDAEKPIVARARVYPNPARYNTYLLLRARKEATIGVNIYTRHGRLVYSEQANVEQGRNVIPLQISSFRRGLYILKITDAGIDQKSIRIFKL</sequence>
<dbReference type="InterPro" id="IPR003961">
    <property type="entry name" value="FN3_dom"/>
</dbReference>
<gene>
    <name evidence="4" type="ORF">GWK08_11130</name>
</gene>
<dbReference type="Pfam" id="PF00041">
    <property type="entry name" value="fn3"/>
    <property type="match status" value="1"/>
</dbReference>
<dbReference type="SMART" id="SM00060">
    <property type="entry name" value="FN3"/>
    <property type="match status" value="1"/>
</dbReference>
<accession>A0A6P0UU94</accession>
<evidence type="ECO:0000313" key="5">
    <source>
        <dbReference type="Proteomes" id="UP000468581"/>
    </source>
</evidence>
<dbReference type="RefSeq" id="WP_163607263.1">
    <property type="nucleotide sequence ID" value="NZ_JAABOO010000002.1"/>
</dbReference>
<dbReference type="InterPro" id="IPR036116">
    <property type="entry name" value="FN3_sf"/>
</dbReference>
<dbReference type="Proteomes" id="UP000468581">
    <property type="component" value="Unassembled WGS sequence"/>
</dbReference>
<dbReference type="Gene3D" id="2.60.40.10">
    <property type="entry name" value="Immunoglobulins"/>
    <property type="match status" value="1"/>
</dbReference>
<evidence type="ECO:0000313" key="4">
    <source>
        <dbReference type="EMBL" id="NER13996.1"/>
    </source>
</evidence>
<dbReference type="CDD" id="cd00063">
    <property type="entry name" value="FN3"/>
    <property type="match status" value="1"/>
</dbReference>
<dbReference type="SUPFAM" id="SSF49785">
    <property type="entry name" value="Galactose-binding domain-like"/>
    <property type="match status" value="1"/>
</dbReference>
<keyword evidence="5" id="KW-1185">Reference proteome</keyword>
<feature type="chain" id="PRO_5026665405" evidence="2">
    <location>
        <begin position="20"/>
        <end position="388"/>
    </location>
</feature>